<dbReference type="InterPro" id="IPR012676">
    <property type="entry name" value="TGS-like"/>
</dbReference>
<dbReference type="InterPro" id="IPR002912">
    <property type="entry name" value="ACT_dom"/>
</dbReference>
<dbReference type="PANTHER" id="PTHR21262:SF31">
    <property type="entry name" value="GTP PYROPHOSPHOKINASE"/>
    <property type="match status" value="1"/>
</dbReference>
<dbReference type="GO" id="GO:0008728">
    <property type="term" value="F:GTP diphosphokinase activity"/>
    <property type="evidence" value="ECO:0007669"/>
    <property type="project" value="TreeGrafter"/>
</dbReference>
<accession>A0AAU9HWF7</accession>
<evidence type="ECO:0000256" key="1">
    <source>
        <dbReference type="ARBA" id="ARBA00019852"/>
    </source>
</evidence>
<dbReference type="Gene3D" id="3.30.70.260">
    <property type="match status" value="1"/>
</dbReference>
<dbReference type="InterPro" id="IPR004811">
    <property type="entry name" value="RelA/Spo_fam"/>
</dbReference>
<dbReference type="SUPFAM" id="SSF81301">
    <property type="entry name" value="Nucleotidyltransferase"/>
    <property type="match status" value="1"/>
</dbReference>
<dbReference type="InterPro" id="IPR004095">
    <property type="entry name" value="TGS"/>
</dbReference>
<sequence length="816" mass="90271">MTSPRQDAATTPLEDRQAVWASCKKHVKSRLSVPIGLQHCRTCGAQRLRIKTLAGEPTISASVRDCADDAAIARCGEGDAHVTVAVSPPLLPIAVSTAVTSSSLERLHALLQRPAIASIAPDLRDALAQAWQQLAAPSEDVAWTLLADTLDALALLAADEATLIAALLFDLPALRGAIAGLPWQPAERRVAVEGLLDGLDAADQVWALHAGREAGRNSEGLRRLLLSIIHDLRVVPILLARQLARMRVADRLSEEQRRALAQLTRDIHAPLANRLGIWQVKWELEDLAFRHLEPETYRRIAREVDETRVARERYLDAVKRTLSMTLAQQGLRAEVSGRPKHIYSIWRKMQKKRLSFDQLYDIRAVRVMVDDVAACYAALGAVHSLWAPVPSEFDDYIARPKANDYRSLHTAVVGPEGRTIEIQIRTHEMHAQAELGVAAHWKYKEGGKGGEKAFDRKILWMRQLLEQVQEGDHGELAGALDAELIEDRVYALTPKGEVIDLPQGATPLDFAYHVHTMVGHRCRGARVNDRIVPLTYRLRSGDRVEIMTAKEADPRRDWLLASNGFLASGRSRDKVRAWFHKLDRARNVQAGKDLLDRELKRLGLQHADLSVATRKFHAENVDDLYIQVALGDTGPNQVSRALLEAERAASQPAVPAPPRPTARREGLGKSKFTVQGVGNLLVQLARCCQPVAGEPIAGYLTRGRGITVHRTDCAALSRLAAGHPQRVLPVEWGQAGSGYEVDVQVRAVDRRWLLKDITNLIAQEDAHVLEINSDNVRDTGRAQLRLRLKVSDYDQLSSLLGKLDALPGVSEVRRLG</sequence>
<dbReference type="Gene3D" id="3.30.460.10">
    <property type="entry name" value="Beta Polymerase, domain 2"/>
    <property type="match status" value="1"/>
</dbReference>
<evidence type="ECO:0000259" key="7">
    <source>
        <dbReference type="SMART" id="SM00954"/>
    </source>
</evidence>
<gene>
    <name evidence="8" type="primary">relA</name>
    <name evidence="8" type="ORF">XA1314C_29080</name>
</gene>
<feature type="domain" description="RelA/SpoT" evidence="7">
    <location>
        <begin position="337"/>
        <end position="447"/>
    </location>
</feature>
<dbReference type="InterPro" id="IPR007685">
    <property type="entry name" value="RelA_SpoT"/>
</dbReference>
<dbReference type="EMBL" id="HG992337">
    <property type="protein sequence ID" value="CAE6802936.1"/>
    <property type="molecule type" value="Genomic_DNA"/>
</dbReference>
<dbReference type="GO" id="GO:0042594">
    <property type="term" value="P:response to starvation"/>
    <property type="evidence" value="ECO:0007669"/>
    <property type="project" value="TreeGrafter"/>
</dbReference>
<dbReference type="GO" id="GO:0005886">
    <property type="term" value="C:plasma membrane"/>
    <property type="evidence" value="ECO:0007669"/>
    <property type="project" value="TreeGrafter"/>
</dbReference>
<dbReference type="CDD" id="cd04876">
    <property type="entry name" value="ACT_RelA-SpoT"/>
    <property type="match status" value="1"/>
</dbReference>
<dbReference type="PANTHER" id="PTHR21262">
    <property type="entry name" value="GUANOSINE-3',5'-BIS DIPHOSPHATE 3'-PYROPHOSPHOHYDROLASE"/>
    <property type="match status" value="1"/>
</dbReference>
<dbReference type="Proteomes" id="UP000835242">
    <property type="component" value="Chromosome"/>
</dbReference>
<dbReference type="SUPFAM" id="SSF55021">
    <property type="entry name" value="ACT-like"/>
    <property type="match status" value="1"/>
</dbReference>
<dbReference type="SUPFAM" id="SSF109604">
    <property type="entry name" value="HD-domain/PDEase-like"/>
    <property type="match status" value="1"/>
</dbReference>
<dbReference type="FunFam" id="3.30.460.10:FF:000001">
    <property type="entry name" value="GTP pyrophosphokinase RelA"/>
    <property type="match status" value="1"/>
</dbReference>
<dbReference type="CDD" id="cd01668">
    <property type="entry name" value="TGS_RSH"/>
    <property type="match status" value="1"/>
</dbReference>
<dbReference type="Pfam" id="PF02824">
    <property type="entry name" value="TGS"/>
    <property type="match status" value="1"/>
</dbReference>
<evidence type="ECO:0000313" key="9">
    <source>
        <dbReference type="Proteomes" id="UP000835242"/>
    </source>
</evidence>
<dbReference type="InterPro" id="IPR045865">
    <property type="entry name" value="ACT-like_dom_sf"/>
</dbReference>
<dbReference type="EMBL" id="HG992337">
    <property type="protein sequence ID" value="CAE6802965.1"/>
    <property type="molecule type" value="Genomic_DNA"/>
</dbReference>
<protein>
    <recommendedName>
        <fullName evidence="1">GTP pyrophosphokinase</fullName>
    </recommendedName>
    <alternativeName>
        <fullName evidence="4">(p)ppGpp synthase</fullName>
    </alternativeName>
    <alternativeName>
        <fullName evidence="3">ATP:GTP 3'-pyrophosphotransferase</fullName>
    </alternativeName>
    <alternativeName>
        <fullName evidence="5">ppGpp synthase I</fullName>
    </alternativeName>
</protein>
<evidence type="ECO:0000256" key="3">
    <source>
        <dbReference type="ARBA" id="ARBA00029754"/>
    </source>
</evidence>
<evidence type="ECO:0000256" key="2">
    <source>
        <dbReference type="ARBA" id="ARBA00025704"/>
    </source>
</evidence>
<dbReference type="GO" id="GO:0008893">
    <property type="term" value="F:guanosine-3',5'-bis(diphosphate) 3'-diphosphatase activity"/>
    <property type="evidence" value="ECO:0007669"/>
    <property type="project" value="TreeGrafter"/>
</dbReference>
<evidence type="ECO:0000256" key="4">
    <source>
        <dbReference type="ARBA" id="ARBA00032407"/>
    </source>
</evidence>
<dbReference type="Pfam" id="PF04607">
    <property type="entry name" value="RelA_SpoT"/>
    <property type="match status" value="1"/>
</dbReference>
<dbReference type="GO" id="GO:0015949">
    <property type="term" value="P:nucleobase-containing small molecule interconversion"/>
    <property type="evidence" value="ECO:0007669"/>
    <property type="project" value="UniProtKB-ARBA"/>
</dbReference>
<dbReference type="Gene3D" id="1.10.3210.10">
    <property type="entry name" value="Hypothetical protein af1432"/>
    <property type="match status" value="1"/>
</dbReference>
<comment type="function">
    <text evidence="6">In eubacteria ppGpp (guanosine 3'-diphosphate 5'-diphosphate) is a mediator of the stringent response that coordinates a variety of cellular activities in response to changes in nutritional abundance.</text>
</comment>
<dbReference type="Gene3D" id="3.10.20.30">
    <property type="match status" value="1"/>
</dbReference>
<evidence type="ECO:0000256" key="6">
    <source>
        <dbReference type="RuleBase" id="RU003847"/>
    </source>
</evidence>
<dbReference type="Pfam" id="PF13328">
    <property type="entry name" value="HD_4"/>
    <property type="match status" value="1"/>
</dbReference>
<evidence type="ECO:0000313" key="8">
    <source>
        <dbReference type="EMBL" id="CAE6802936.1"/>
    </source>
</evidence>
<dbReference type="SMART" id="SM00954">
    <property type="entry name" value="RelA_SpoT"/>
    <property type="match status" value="1"/>
</dbReference>
<dbReference type="GO" id="GO:0015969">
    <property type="term" value="P:guanosine tetraphosphate metabolic process"/>
    <property type="evidence" value="ECO:0007669"/>
    <property type="project" value="InterPro"/>
</dbReference>
<dbReference type="CDD" id="cd05399">
    <property type="entry name" value="NT_Rel-Spo_like"/>
    <property type="match status" value="1"/>
</dbReference>
<dbReference type="Pfam" id="PF13291">
    <property type="entry name" value="ACT_4"/>
    <property type="match status" value="1"/>
</dbReference>
<dbReference type="InterPro" id="IPR033655">
    <property type="entry name" value="TGS_RelA/SpoT"/>
</dbReference>
<proteinExistence type="inferred from homology"/>
<organism evidence="8 9">
    <name type="scientific">Xanthomonas arboricola</name>
    <dbReference type="NCBI Taxonomy" id="56448"/>
    <lineage>
        <taxon>Bacteria</taxon>
        <taxon>Pseudomonadati</taxon>
        <taxon>Pseudomonadota</taxon>
        <taxon>Gammaproteobacteria</taxon>
        <taxon>Lysobacterales</taxon>
        <taxon>Lysobacteraceae</taxon>
        <taxon>Xanthomonas</taxon>
    </lineage>
</organism>
<dbReference type="SUPFAM" id="SSF81271">
    <property type="entry name" value="TGS-like"/>
    <property type="match status" value="1"/>
</dbReference>
<dbReference type="AlphaFoldDB" id="A0AAU9HWF7"/>
<dbReference type="InterPro" id="IPR043519">
    <property type="entry name" value="NT_sf"/>
</dbReference>
<comment type="pathway">
    <text evidence="2">Purine metabolism.</text>
</comment>
<reference evidence="8 9" key="1">
    <citation type="submission" date="2021-02" db="EMBL/GenBank/DDBJ databases">
        <authorList>
            <person name="Pothier F. J."/>
        </authorList>
    </citation>
    <scope>NUCLEOTIDE SEQUENCE [LARGE SCALE GENOMIC DNA]</scope>
    <source>
        <strain evidence="8 9">1314c</strain>
    </source>
</reference>
<evidence type="ECO:0000256" key="5">
    <source>
        <dbReference type="ARBA" id="ARBA00033308"/>
    </source>
</evidence>
<dbReference type="NCBIfam" id="TIGR00691">
    <property type="entry name" value="spoT_relA"/>
    <property type="match status" value="1"/>
</dbReference>
<dbReference type="InterPro" id="IPR012675">
    <property type="entry name" value="Beta-grasp_dom_sf"/>
</dbReference>
<name>A0AAU9HWF7_9XANT</name>
<dbReference type="FunFam" id="3.10.20.30:FF:000002">
    <property type="entry name" value="GTP pyrophosphokinase (RelA/SpoT)"/>
    <property type="match status" value="1"/>
</dbReference>
<comment type="similarity">
    <text evidence="6">Belongs to the relA/spoT family.</text>
</comment>